<comment type="caution">
    <text evidence="1">The sequence shown here is derived from an EMBL/GenBank/DDBJ whole genome shotgun (WGS) entry which is preliminary data.</text>
</comment>
<dbReference type="EMBL" id="JAQYXP010000002">
    <property type="protein sequence ID" value="MEN3234703.1"/>
    <property type="molecule type" value="Genomic_DNA"/>
</dbReference>
<evidence type="ECO:0000313" key="1">
    <source>
        <dbReference type="EMBL" id="MEN3234703.1"/>
    </source>
</evidence>
<accession>A0ABU9ZTN4</accession>
<dbReference type="Proteomes" id="UP001407347">
    <property type="component" value="Unassembled WGS sequence"/>
</dbReference>
<sequence length="66" mass="7060">MVHVACAEKKTRGPDGDHAQIVKAKAQKRAAFGFERPRRPMAHGKDSPTKRLIGGGVVLRATGEPA</sequence>
<keyword evidence="2" id="KW-1185">Reference proteome</keyword>
<dbReference type="RefSeq" id="WP_346013015.1">
    <property type="nucleotide sequence ID" value="NZ_JAQYXP010000002.1"/>
</dbReference>
<evidence type="ECO:0000313" key="2">
    <source>
        <dbReference type="Proteomes" id="UP001407347"/>
    </source>
</evidence>
<gene>
    <name evidence="1" type="ORF">PUR29_13970</name>
</gene>
<protein>
    <submittedName>
        <fullName evidence="1">Uncharacterized protein</fullName>
    </submittedName>
</protein>
<name>A0ABU9ZTN4_9HYPH</name>
<organism evidence="1 2">
    <name type="scientific">Methylobacterium ajmalii</name>
    <dbReference type="NCBI Taxonomy" id="2738439"/>
    <lineage>
        <taxon>Bacteria</taxon>
        <taxon>Pseudomonadati</taxon>
        <taxon>Pseudomonadota</taxon>
        <taxon>Alphaproteobacteria</taxon>
        <taxon>Hyphomicrobiales</taxon>
        <taxon>Methylobacteriaceae</taxon>
        <taxon>Methylobacterium</taxon>
    </lineage>
</organism>
<proteinExistence type="predicted"/>
<reference evidence="1 2" key="1">
    <citation type="journal article" date="2023" name="PLoS ONE">
        <title>Complete genome assembly of Hawai'i environmental nontuberculous mycobacteria reveals unexpected co-isolation with methylobacteria.</title>
        <authorList>
            <person name="Hendrix J."/>
            <person name="Epperson L.E."/>
            <person name="Tong E.I."/>
            <person name="Chan Y.L."/>
            <person name="Hasan N.A."/>
            <person name="Dawrs S.N."/>
            <person name="Norton G.J."/>
            <person name="Virdi R."/>
            <person name="Crooks J.L."/>
            <person name="Chan E.D."/>
            <person name="Honda J.R."/>
            <person name="Strong M."/>
        </authorList>
    </citation>
    <scope>NUCLEOTIDE SEQUENCE [LARGE SCALE GENOMIC DNA]</scope>
    <source>
        <strain evidence="1 2">NJH_HI04-1</strain>
    </source>
</reference>